<feature type="region of interest" description="Disordered" evidence="1">
    <location>
        <begin position="19"/>
        <end position="50"/>
    </location>
</feature>
<comment type="caution">
    <text evidence="2">The sequence shown here is derived from an EMBL/GenBank/DDBJ whole genome shotgun (WGS) entry which is preliminary data.</text>
</comment>
<feature type="compositionally biased region" description="Basic and acidic residues" evidence="1">
    <location>
        <begin position="21"/>
        <end position="37"/>
    </location>
</feature>
<evidence type="ECO:0000313" key="3">
    <source>
        <dbReference type="Proteomes" id="UP000188532"/>
    </source>
</evidence>
<evidence type="ECO:0000256" key="1">
    <source>
        <dbReference type="SAM" id="MobiDB-lite"/>
    </source>
</evidence>
<proteinExistence type="predicted"/>
<reference evidence="2 3" key="1">
    <citation type="submission" date="2017-02" db="EMBL/GenBank/DDBJ databases">
        <title>Complete genome sequences of Mycobacterium kansasii strains isolated from rhesus macaques.</title>
        <authorList>
            <person name="Panda A."/>
            <person name="Nagaraj S."/>
            <person name="Zhao X."/>
            <person name="Tettelin H."/>
            <person name="Detolla L.J."/>
        </authorList>
    </citation>
    <scope>NUCLEOTIDE SEQUENCE [LARGE SCALE GENOMIC DNA]</scope>
    <source>
        <strain evidence="2 3">11-3469</strain>
    </source>
</reference>
<evidence type="ECO:0000313" key="2">
    <source>
        <dbReference type="EMBL" id="OOK80520.1"/>
    </source>
</evidence>
<accession>A0A1V3XN66</accession>
<organism evidence="2 3">
    <name type="scientific">Mycobacterium kansasii</name>
    <dbReference type="NCBI Taxonomy" id="1768"/>
    <lineage>
        <taxon>Bacteria</taxon>
        <taxon>Bacillati</taxon>
        <taxon>Actinomycetota</taxon>
        <taxon>Actinomycetes</taxon>
        <taxon>Mycobacteriales</taxon>
        <taxon>Mycobacteriaceae</taxon>
        <taxon>Mycobacterium</taxon>
    </lineage>
</organism>
<gene>
    <name evidence="2" type="ORF">BZL29_1684</name>
</gene>
<dbReference type="AlphaFoldDB" id="A0A1V3XN66"/>
<sequence length="124" mass="13115">MSEPGPAGEWPLAELAGVGLADDHRPGRLEPPDDLRIRGSGSDIPFGAVGGGHASNVDVVFDRDRDAQQGPVSPAARRRSAAAASASADSVKTTRNAFNVDWLAWISRRDLRTRSTEVTEPLAS</sequence>
<protein>
    <submittedName>
        <fullName evidence="2">Amidase domain protein</fullName>
    </submittedName>
</protein>
<dbReference type="EMBL" id="MVBN01000002">
    <property type="protein sequence ID" value="OOK80520.1"/>
    <property type="molecule type" value="Genomic_DNA"/>
</dbReference>
<name>A0A1V3XN66_MYCKA</name>
<feature type="region of interest" description="Disordered" evidence="1">
    <location>
        <begin position="63"/>
        <end position="90"/>
    </location>
</feature>
<dbReference type="Proteomes" id="UP000188532">
    <property type="component" value="Unassembled WGS sequence"/>
</dbReference>